<dbReference type="RefSeq" id="XP_012684458.2">
    <property type="nucleotide sequence ID" value="XM_012829004.3"/>
</dbReference>
<dbReference type="GO" id="GO:0014706">
    <property type="term" value="P:striated muscle tissue development"/>
    <property type="evidence" value="ECO:0007669"/>
    <property type="project" value="Ensembl"/>
</dbReference>
<dbReference type="AlphaFoldDB" id="A0A6P3VY81"/>
<reference evidence="6" key="1">
    <citation type="submission" date="2025-08" db="UniProtKB">
        <authorList>
            <consortium name="RefSeq"/>
        </authorList>
    </citation>
    <scope>IDENTIFICATION</scope>
</reference>
<dbReference type="PANTHER" id="PTHR13627:SF31">
    <property type="entry name" value="RIBITOL 5-PHOSPHATE TRANSFERASE FKRP"/>
    <property type="match status" value="1"/>
</dbReference>
<evidence type="ECO:0000256" key="2">
    <source>
        <dbReference type="ARBA" id="ARBA00033332"/>
    </source>
</evidence>
<evidence type="ECO:0000259" key="3">
    <source>
        <dbReference type="Pfam" id="PF04991"/>
    </source>
</evidence>
<gene>
    <name evidence="6" type="primary">LOC105901531</name>
</gene>
<comment type="similarity">
    <text evidence="1">Belongs to the LicD transferase family.</text>
</comment>
<dbReference type="Pfam" id="PF04991">
    <property type="entry name" value="LicD"/>
    <property type="match status" value="1"/>
</dbReference>
<evidence type="ECO:0000313" key="5">
    <source>
        <dbReference type="Proteomes" id="UP000515152"/>
    </source>
</evidence>
<dbReference type="InterPro" id="IPR052613">
    <property type="entry name" value="LicD_transferase"/>
</dbReference>
<dbReference type="GO" id="GO:0005794">
    <property type="term" value="C:Golgi apparatus"/>
    <property type="evidence" value="ECO:0007669"/>
    <property type="project" value="TreeGrafter"/>
</dbReference>
<evidence type="ECO:0000313" key="6">
    <source>
        <dbReference type="RefSeq" id="XP_012684458.2"/>
    </source>
</evidence>
<dbReference type="GeneID" id="105901531"/>
<keyword evidence="5" id="KW-1185">Reference proteome</keyword>
<dbReference type="GO" id="GO:0016203">
    <property type="term" value="P:muscle attachment"/>
    <property type="evidence" value="ECO:0007669"/>
    <property type="project" value="Ensembl"/>
</dbReference>
<feature type="domain" description="LicD/FKTN/FKRP nucleotidyltransferase" evidence="3">
    <location>
        <begin position="387"/>
        <end position="423"/>
    </location>
</feature>
<dbReference type="GO" id="GO:0001570">
    <property type="term" value="P:vasculogenesis"/>
    <property type="evidence" value="ECO:0007669"/>
    <property type="project" value="Ensembl"/>
</dbReference>
<protein>
    <recommendedName>
        <fullName evidence="2">Ribitol-5-phosphate transferase</fullName>
    </recommendedName>
</protein>
<dbReference type="Proteomes" id="UP000515152">
    <property type="component" value="Chromosome 9"/>
</dbReference>
<dbReference type="KEGG" id="char:105901531"/>
<accession>A0A6P3VY81</accession>
<evidence type="ECO:0000256" key="1">
    <source>
        <dbReference type="ARBA" id="ARBA00010623"/>
    </source>
</evidence>
<dbReference type="InterPro" id="IPR007074">
    <property type="entry name" value="LicD/FKTN/FKRP_NTP_transf"/>
</dbReference>
<dbReference type="GO" id="GO:0048742">
    <property type="term" value="P:regulation of skeletal muscle fiber development"/>
    <property type="evidence" value="ECO:0007669"/>
    <property type="project" value="Ensembl"/>
</dbReference>
<dbReference type="InterPro" id="IPR055105">
    <property type="entry name" value="FKRP_N"/>
</dbReference>
<dbReference type="PANTHER" id="PTHR13627">
    <property type="entry name" value="FUKUTIN RELATED PROTEIN"/>
    <property type="match status" value="1"/>
</dbReference>
<sequence>MRVSFCQALLAGAIVINLLILYYVSRAQQQMMERRRDQGKGSKKGGLSGPGGLGAGVGLAAGGMGGGGGGGGGGGNVAGVPGVKPEVSGRGGPRVTVLVREFEDFENYVGEVARSFLRQRPDLPFLAVADTLPYPPLALPEGGARLLVLAPSPELPPQANRPEFHVQTEFVLLVPDGVELEHGRQVEHLIRELEGEGGGAVRLVAAPVLTRSSVQCLHLRVSLREWTATYTPAASGSSGSVCTALSGDAVVLLRAEDLFNLSTPLGRPQLASLFVQTALRGWRVKLLETPCFAAGRRPLFSSAHNQWKAETQQKEATAALMRGFGIKRLLQADGKEQWFGCGKDTARCFGTVREDTPDYLYLERWTPPCCLRALRETTKYVIGVLESAGVRYWLEGGSLLGAARHQDIIPWDYDVDLGIYLEDVPNCEQLRGLDSGSLVDAHGYVWERAVEGDFFRVQYSEVNHLHVDLWPFYARSGVMTKDTWTEHKQDVEFPEHFLQPLVPMPFAGVTAYAPNNHRAFLELKFGQGVVENPQYPNPARKRLDRSRL</sequence>
<dbReference type="GO" id="GO:0035269">
    <property type="term" value="P:protein O-linked glycosylation via mannose"/>
    <property type="evidence" value="ECO:0007669"/>
    <property type="project" value="TreeGrafter"/>
</dbReference>
<dbReference type="GO" id="GO:0014866">
    <property type="term" value="P:skeletal myofibril assembly"/>
    <property type="evidence" value="ECO:0007669"/>
    <property type="project" value="Ensembl"/>
</dbReference>
<feature type="domain" description="FKRP stem" evidence="4">
    <location>
        <begin position="88"/>
        <end position="331"/>
    </location>
</feature>
<organism evidence="5 6">
    <name type="scientific">Clupea harengus</name>
    <name type="common">Atlantic herring</name>
    <dbReference type="NCBI Taxonomy" id="7950"/>
    <lineage>
        <taxon>Eukaryota</taxon>
        <taxon>Metazoa</taxon>
        <taxon>Chordata</taxon>
        <taxon>Craniata</taxon>
        <taxon>Vertebrata</taxon>
        <taxon>Euteleostomi</taxon>
        <taxon>Actinopterygii</taxon>
        <taxon>Neopterygii</taxon>
        <taxon>Teleostei</taxon>
        <taxon>Clupei</taxon>
        <taxon>Clupeiformes</taxon>
        <taxon>Clupeoidei</taxon>
        <taxon>Clupeidae</taxon>
        <taxon>Clupea</taxon>
    </lineage>
</organism>
<evidence type="ECO:0000259" key="4">
    <source>
        <dbReference type="Pfam" id="PF22921"/>
    </source>
</evidence>
<dbReference type="CTD" id="79147"/>
<dbReference type="GO" id="GO:0030198">
    <property type="term" value="P:extracellular matrix organization"/>
    <property type="evidence" value="ECO:0007669"/>
    <property type="project" value="Ensembl"/>
</dbReference>
<dbReference type="Pfam" id="PF22921">
    <property type="entry name" value="FKRP_N"/>
    <property type="match status" value="1"/>
</dbReference>
<dbReference type="OrthoDB" id="444255at2759"/>
<proteinExistence type="inferred from homology"/>
<name>A0A6P3VY81_CLUHA</name>